<feature type="signal peptide" evidence="11">
    <location>
        <begin position="1"/>
        <end position="22"/>
    </location>
</feature>
<dbReference type="Gene3D" id="2.60.120.970">
    <property type="match status" value="1"/>
</dbReference>
<dbReference type="OrthoDB" id="5987191at2759"/>
<evidence type="ECO:0000256" key="11">
    <source>
        <dbReference type="SAM" id="SignalP"/>
    </source>
</evidence>
<comment type="caution">
    <text evidence="13">The sequence shown here is derived from an EMBL/GenBank/DDBJ whole genome shotgun (WGS) entry which is preliminary data.</text>
</comment>
<accession>A0A553NS33</accession>
<evidence type="ECO:0000256" key="8">
    <source>
        <dbReference type="ARBA" id="ARBA00023180"/>
    </source>
</evidence>
<dbReference type="STRING" id="6832.A0A553NS33"/>
<keyword evidence="8" id="KW-0325">Glycoprotein</keyword>
<dbReference type="GO" id="GO:0032502">
    <property type="term" value="P:developmental process"/>
    <property type="evidence" value="ECO:0007669"/>
    <property type="project" value="UniProtKB-ARBA"/>
</dbReference>
<evidence type="ECO:0000256" key="10">
    <source>
        <dbReference type="SAM" id="MobiDB-lite"/>
    </source>
</evidence>
<dbReference type="PROSITE" id="PS00250">
    <property type="entry name" value="TGF_BETA_1"/>
    <property type="match status" value="1"/>
</dbReference>
<dbReference type="SUPFAM" id="SSF57501">
    <property type="entry name" value="Cystine-knot cytokines"/>
    <property type="match status" value="1"/>
</dbReference>
<dbReference type="Pfam" id="PF00019">
    <property type="entry name" value="TGF_beta"/>
    <property type="match status" value="1"/>
</dbReference>
<dbReference type="Proteomes" id="UP000318571">
    <property type="component" value="Chromosome 1"/>
</dbReference>
<evidence type="ECO:0000256" key="3">
    <source>
        <dbReference type="ARBA" id="ARBA00022514"/>
    </source>
</evidence>
<gene>
    <name evidence="13" type="ORF">TCAL_05090</name>
</gene>
<dbReference type="PRINTS" id="PR00669">
    <property type="entry name" value="INHIBINA"/>
</dbReference>
<dbReference type="InterPro" id="IPR017948">
    <property type="entry name" value="TGFb_CS"/>
</dbReference>
<dbReference type="GO" id="GO:0005125">
    <property type="term" value="F:cytokine activity"/>
    <property type="evidence" value="ECO:0007669"/>
    <property type="project" value="UniProtKB-KW"/>
</dbReference>
<keyword evidence="5 11" id="KW-0732">Signal</keyword>
<feature type="region of interest" description="Disordered" evidence="10">
    <location>
        <begin position="305"/>
        <end position="345"/>
    </location>
</feature>
<evidence type="ECO:0000256" key="6">
    <source>
        <dbReference type="ARBA" id="ARBA00023030"/>
    </source>
</evidence>
<reference evidence="13 14" key="1">
    <citation type="journal article" date="2018" name="Nat. Ecol. Evol.">
        <title>Genomic signatures of mitonuclear coevolution across populations of Tigriopus californicus.</title>
        <authorList>
            <person name="Barreto F.S."/>
            <person name="Watson E.T."/>
            <person name="Lima T.G."/>
            <person name="Willett C.S."/>
            <person name="Edmands S."/>
            <person name="Li W."/>
            <person name="Burton R.S."/>
        </authorList>
    </citation>
    <scope>NUCLEOTIDE SEQUENCE [LARGE SCALE GENOMIC DNA]</scope>
    <source>
        <strain evidence="13 14">San Diego</strain>
    </source>
</reference>
<keyword evidence="14" id="KW-1185">Reference proteome</keyword>
<evidence type="ECO:0000256" key="7">
    <source>
        <dbReference type="ARBA" id="ARBA00023157"/>
    </source>
</evidence>
<dbReference type="CDD" id="cd13761">
    <property type="entry name" value="TGF_beta_BMP5_like"/>
    <property type="match status" value="1"/>
</dbReference>
<keyword evidence="6 9" id="KW-0339">Growth factor</keyword>
<proteinExistence type="inferred from homology"/>
<dbReference type="OMA" id="WLVNPEQ"/>
<feature type="domain" description="TGF-beta family profile" evidence="12">
    <location>
        <begin position="333"/>
        <end position="465"/>
    </location>
</feature>
<dbReference type="PANTHER" id="PTHR11848">
    <property type="entry name" value="TGF-BETA FAMILY"/>
    <property type="match status" value="1"/>
</dbReference>
<dbReference type="SMART" id="SM00204">
    <property type="entry name" value="TGFB"/>
    <property type="match status" value="1"/>
</dbReference>
<evidence type="ECO:0000256" key="1">
    <source>
        <dbReference type="ARBA" id="ARBA00004613"/>
    </source>
</evidence>
<dbReference type="Pfam" id="PF00688">
    <property type="entry name" value="TGFb_propeptide"/>
    <property type="match status" value="1"/>
</dbReference>
<dbReference type="FunFam" id="2.10.90.10:FF:000003">
    <property type="entry name" value="Bone morphogenetic protein 5"/>
    <property type="match status" value="1"/>
</dbReference>
<name>A0A553NS33_TIGCA</name>
<sequence>MWNRLLFAWAFLAHFELDLICGKGLQEYQASGFYFDNGMGQTEIEFMDLEDQERLREEILTLLGLTHAPRKNVHRVDIKNTQNHTVPHFMMDIYNSLTVDSSRTGEMVGEISEETLIHNQFQISQIDIKAINDSDIIMSFANRGHQEDLQWTQLFWFDTNELPNPQDETALRAELRLYKGPAVKDFDPLGKFIIKCYQLVEGSTGEANMLDSQEFAFQDEGWIVMNITKALKAWQFDYHTNQGLMVEIIRVNAQMQLHPVAVGFATNREEHYDKESFMVAYFKSKDSNAMYSRYRSKRELEEFESELSRPRRSAKPGRRKSNGNSNTRNNSHKKKRKYSNINSDFSSKSNMYSDFYGGSSKNRHCQKRQFRVSFRDLGWQDWIIAPDDYEAYYCHGECSFPLNSHMNATNHAIVQTLMHLMNSSVPKPCCSPTKLSPISVLYFDDSINVILKKYQNMVVKSCGCH</sequence>
<evidence type="ECO:0000256" key="5">
    <source>
        <dbReference type="ARBA" id="ARBA00022729"/>
    </source>
</evidence>
<keyword evidence="7" id="KW-1015">Disulfide bond</keyword>
<dbReference type="GO" id="GO:0005615">
    <property type="term" value="C:extracellular space"/>
    <property type="evidence" value="ECO:0007669"/>
    <property type="project" value="UniProtKB-KW"/>
</dbReference>
<evidence type="ECO:0000313" key="14">
    <source>
        <dbReference type="Proteomes" id="UP000318571"/>
    </source>
</evidence>
<keyword evidence="3" id="KW-0202">Cytokine</keyword>
<comment type="similarity">
    <text evidence="2 9">Belongs to the TGF-beta family.</text>
</comment>
<evidence type="ECO:0000256" key="4">
    <source>
        <dbReference type="ARBA" id="ARBA00022525"/>
    </source>
</evidence>
<dbReference type="AlphaFoldDB" id="A0A553NS33"/>
<dbReference type="InterPro" id="IPR029034">
    <property type="entry name" value="Cystine-knot_cytokine"/>
</dbReference>
<dbReference type="InterPro" id="IPR001111">
    <property type="entry name" value="TGF-b_propeptide"/>
</dbReference>
<organism evidence="13 14">
    <name type="scientific">Tigriopus californicus</name>
    <name type="common">Marine copepod</name>
    <dbReference type="NCBI Taxonomy" id="6832"/>
    <lineage>
        <taxon>Eukaryota</taxon>
        <taxon>Metazoa</taxon>
        <taxon>Ecdysozoa</taxon>
        <taxon>Arthropoda</taxon>
        <taxon>Crustacea</taxon>
        <taxon>Multicrustacea</taxon>
        <taxon>Hexanauplia</taxon>
        <taxon>Copepoda</taxon>
        <taxon>Harpacticoida</taxon>
        <taxon>Harpacticidae</taxon>
        <taxon>Tigriopus</taxon>
    </lineage>
</organism>
<evidence type="ECO:0000256" key="9">
    <source>
        <dbReference type="RuleBase" id="RU000354"/>
    </source>
</evidence>
<dbReference type="InterPro" id="IPR015615">
    <property type="entry name" value="TGF-beta-rel"/>
</dbReference>
<dbReference type="PROSITE" id="PS51362">
    <property type="entry name" value="TGF_BETA_2"/>
    <property type="match status" value="1"/>
</dbReference>
<dbReference type="InterPro" id="IPR001839">
    <property type="entry name" value="TGF-b_C"/>
</dbReference>
<evidence type="ECO:0000259" key="12">
    <source>
        <dbReference type="PROSITE" id="PS51362"/>
    </source>
</evidence>
<dbReference type="EMBL" id="VCGU01000010">
    <property type="protein sequence ID" value="TRY68238.1"/>
    <property type="molecule type" value="Genomic_DNA"/>
</dbReference>
<feature type="compositionally biased region" description="Basic residues" evidence="10">
    <location>
        <begin position="310"/>
        <end position="321"/>
    </location>
</feature>
<keyword evidence="4" id="KW-0964">Secreted</keyword>
<dbReference type="PANTHER" id="PTHR11848:SF310">
    <property type="entry name" value="PROTEIN 60A-RELATED"/>
    <property type="match status" value="1"/>
</dbReference>
<feature type="chain" id="PRO_5022192885" description="TGF-beta family profile domain-containing protein" evidence="11">
    <location>
        <begin position="23"/>
        <end position="465"/>
    </location>
</feature>
<dbReference type="Gene3D" id="2.10.90.10">
    <property type="entry name" value="Cystine-knot cytokines"/>
    <property type="match status" value="1"/>
</dbReference>
<evidence type="ECO:0000313" key="13">
    <source>
        <dbReference type="EMBL" id="TRY68238.1"/>
    </source>
</evidence>
<evidence type="ECO:0000256" key="2">
    <source>
        <dbReference type="ARBA" id="ARBA00006656"/>
    </source>
</evidence>
<comment type="subcellular location">
    <subcellularLocation>
        <location evidence="1">Secreted</location>
    </subcellularLocation>
</comment>
<protein>
    <recommendedName>
        <fullName evidence="12">TGF-beta family profile domain-containing protein</fullName>
    </recommendedName>
</protein>
<dbReference type="GO" id="GO:0008083">
    <property type="term" value="F:growth factor activity"/>
    <property type="evidence" value="ECO:0007669"/>
    <property type="project" value="UniProtKB-KW"/>
</dbReference>